<keyword evidence="2" id="KW-1185">Reference proteome</keyword>
<evidence type="ECO:0000313" key="2">
    <source>
        <dbReference type="Proteomes" id="UP000799755"/>
    </source>
</evidence>
<evidence type="ECO:0000313" key="1">
    <source>
        <dbReference type="EMBL" id="KAF2464895.1"/>
    </source>
</evidence>
<dbReference type="Proteomes" id="UP000799755">
    <property type="component" value="Unassembled WGS sequence"/>
</dbReference>
<comment type="caution">
    <text evidence="1">The sequence shown here is derived from an EMBL/GenBank/DDBJ whole genome shotgun (WGS) entry which is preliminary data.</text>
</comment>
<dbReference type="EMBL" id="MU003533">
    <property type="protein sequence ID" value="KAF2464895.1"/>
    <property type="molecule type" value="Genomic_DNA"/>
</dbReference>
<proteinExistence type="predicted"/>
<protein>
    <submittedName>
        <fullName evidence="1">Uncharacterized protein</fullName>
    </submittedName>
</protein>
<accession>A0ACB6QDG9</accession>
<gene>
    <name evidence="1" type="ORF">BDR25DRAFT_361122</name>
</gene>
<sequence length="504" mass="57215">MSFLEPSTFQQPYAQIHDISGDVSKGRSIELILSHRKWELSHSLYGNLPSLGHNGSYWLHYGTYWLYYSPYYLYYGPSAIAMAHTASATKTTHFTIHFTSSAPTIAACSRNLYLHQESGHNSSRLLSPKFSLDHRHNTHAFGSREMITAADSLELPLLRTNTLEHRLAGNPNSTLYVLARPRPDDIMPDCENFTFSPSLPRNNEKFFLWEKEIKCPKANRISGIRDVEIEASEATLHPHVAKITPRSIKATLKQLACFRASNFGHYRFYKSTFYRTTGNFHCLNQMGLKLYGAILGRQFYKSILLKKGRCDEVCELWEPSGIENILRYIRFLVEPIVVAYSIHFSPQGEAGTWSPRSTLERFQSHEERPPGRHPVSIVPVYNSFARSSNGLHDSELACLRSKNRRQNALYTETHRISYCWQDLKGTQGSGNVVGNLLCCQSFRSPHMETGASTIEHMLALRWFPGGILSTEDAERGVKVEDCGCSLIVPLLQPPLKSSVFSFLR</sequence>
<reference evidence="1" key="1">
    <citation type="journal article" date="2020" name="Stud. Mycol.">
        <title>101 Dothideomycetes genomes: a test case for predicting lifestyles and emergence of pathogens.</title>
        <authorList>
            <person name="Haridas S."/>
            <person name="Albert R."/>
            <person name="Binder M."/>
            <person name="Bloem J."/>
            <person name="Labutti K."/>
            <person name="Salamov A."/>
            <person name="Andreopoulos B."/>
            <person name="Baker S."/>
            <person name="Barry K."/>
            <person name="Bills G."/>
            <person name="Bluhm B."/>
            <person name="Cannon C."/>
            <person name="Castanera R."/>
            <person name="Culley D."/>
            <person name="Daum C."/>
            <person name="Ezra D."/>
            <person name="Gonzalez J."/>
            <person name="Henrissat B."/>
            <person name="Kuo A."/>
            <person name="Liang C."/>
            <person name="Lipzen A."/>
            <person name="Lutzoni F."/>
            <person name="Magnuson J."/>
            <person name="Mondo S."/>
            <person name="Nolan M."/>
            <person name="Ohm R."/>
            <person name="Pangilinan J."/>
            <person name="Park H.-J."/>
            <person name="Ramirez L."/>
            <person name="Alfaro M."/>
            <person name="Sun H."/>
            <person name="Tritt A."/>
            <person name="Yoshinaga Y."/>
            <person name="Zwiers L.-H."/>
            <person name="Turgeon B."/>
            <person name="Goodwin S."/>
            <person name="Spatafora J."/>
            <person name="Crous P."/>
            <person name="Grigoriev I."/>
        </authorList>
    </citation>
    <scope>NUCLEOTIDE SEQUENCE</scope>
    <source>
        <strain evidence="1">ATCC 200398</strain>
    </source>
</reference>
<organism evidence="1 2">
    <name type="scientific">Lindgomyces ingoldianus</name>
    <dbReference type="NCBI Taxonomy" id="673940"/>
    <lineage>
        <taxon>Eukaryota</taxon>
        <taxon>Fungi</taxon>
        <taxon>Dikarya</taxon>
        <taxon>Ascomycota</taxon>
        <taxon>Pezizomycotina</taxon>
        <taxon>Dothideomycetes</taxon>
        <taxon>Pleosporomycetidae</taxon>
        <taxon>Pleosporales</taxon>
        <taxon>Lindgomycetaceae</taxon>
        <taxon>Lindgomyces</taxon>
    </lineage>
</organism>
<name>A0ACB6QDG9_9PLEO</name>